<evidence type="ECO:0000256" key="4">
    <source>
        <dbReference type="ARBA" id="ARBA00022857"/>
    </source>
</evidence>
<dbReference type="PANTHER" id="PTHR43303">
    <property type="entry name" value="NADPH DEHYDROGENASE C23G7.10C-RELATED"/>
    <property type="match status" value="1"/>
</dbReference>
<sequence length="464" mass="49676">MAAYFNQRLPHPHIAHPHHGITVSRAGTPALEKSAKCAAPIANIAAKNVPFFTPEQDPVAGSATATQLSGNPVPKLFTPLKIRGVELPNRIWVSPMCQYSAHEGFHTPWHITHIGGMAQRGPGLIMLEVTAVQANGRITPEDSGIWLDAHIDTLKKHVDFAHSQNALIGIQLGHAGRKASTVAPWLSSGATATEEVGGWPSNVVGPTEEPFNEHYPTPRAISLAEISQFKSDFLSGVRRAIRAGFDVIDLHFAHGYLVSSFLSPAVNKRTDQYGGSFENRTRLALEIVDAIREIIPADMPLFVRISATDWLDTNPDWNGGPSWTVNDSVKFAKLLAQRGVDVLDVSSGGNHALQKVVGGPGYQAPFAKVIKAAVKDTMLVSAVGSIKTGLEAQKIIEGSQSGGQDEDASDTPLDLIAAGRPFLKNPGLVWAWAEELGVTINVAHQIGWGFGGRGSKKTAKLTVS</sequence>
<evidence type="ECO:0000256" key="1">
    <source>
        <dbReference type="ARBA" id="ARBA00001917"/>
    </source>
</evidence>
<gene>
    <name evidence="7" type="ORF">TGAMA5MH_04528</name>
</gene>
<keyword evidence="5" id="KW-0560">Oxidoreductase</keyword>
<evidence type="ECO:0000256" key="5">
    <source>
        <dbReference type="ARBA" id="ARBA00023002"/>
    </source>
</evidence>
<protein>
    <recommendedName>
        <fullName evidence="6">NADH:flavin oxidoreductase/NADH oxidase N-terminal domain-containing protein</fullName>
    </recommendedName>
</protein>
<evidence type="ECO:0000313" key="8">
    <source>
        <dbReference type="Proteomes" id="UP000236546"/>
    </source>
</evidence>
<evidence type="ECO:0000256" key="2">
    <source>
        <dbReference type="ARBA" id="ARBA00022630"/>
    </source>
</evidence>
<dbReference type="AlphaFoldDB" id="A0A2K0TDE8"/>
<keyword evidence="4" id="KW-0521">NADP</keyword>
<feature type="domain" description="NADH:flavin oxidoreductase/NADH oxidase N-terminal" evidence="6">
    <location>
        <begin position="75"/>
        <end position="430"/>
    </location>
</feature>
<name>A0A2K0TDE8_9HYPO</name>
<keyword evidence="2" id="KW-0285">Flavoprotein</keyword>
<dbReference type="EMBL" id="MTYH01000037">
    <property type="protein sequence ID" value="PNP43556.1"/>
    <property type="molecule type" value="Genomic_DNA"/>
</dbReference>
<comment type="caution">
    <text evidence="7">The sequence shown here is derived from an EMBL/GenBank/DDBJ whole genome shotgun (WGS) entry which is preliminary data.</text>
</comment>
<dbReference type="PANTHER" id="PTHR43303:SF4">
    <property type="entry name" value="NADPH DEHYDROGENASE C23G7.10C-RELATED"/>
    <property type="match status" value="1"/>
</dbReference>
<dbReference type="OrthoDB" id="72788at2759"/>
<dbReference type="Pfam" id="PF00724">
    <property type="entry name" value="Oxidored_FMN"/>
    <property type="match status" value="1"/>
</dbReference>
<dbReference type="Gene3D" id="3.20.20.70">
    <property type="entry name" value="Aldolase class I"/>
    <property type="match status" value="1"/>
</dbReference>
<dbReference type="SUPFAM" id="SSF51395">
    <property type="entry name" value="FMN-linked oxidoreductases"/>
    <property type="match status" value="1"/>
</dbReference>
<keyword evidence="3" id="KW-0288">FMN</keyword>
<reference evidence="7 8" key="1">
    <citation type="submission" date="2017-02" db="EMBL/GenBank/DDBJ databases">
        <title>Genomes of Trichoderma spp. with biocontrol activity.</title>
        <authorList>
            <person name="Gardiner D."/>
            <person name="Kazan K."/>
            <person name="Vos C."/>
            <person name="Harvey P."/>
        </authorList>
    </citation>
    <scope>NUCLEOTIDE SEQUENCE [LARGE SCALE GENOMIC DNA]</scope>
    <source>
        <strain evidence="7 8">A5MH</strain>
    </source>
</reference>
<accession>A0A2K0TDE8</accession>
<dbReference type="Proteomes" id="UP000236546">
    <property type="component" value="Unassembled WGS sequence"/>
</dbReference>
<proteinExistence type="predicted"/>
<evidence type="ECO:0000313" key="7">
    <source>
        <dbReference type="EMBL" id="PNP43556.1"/>
    </source>
</evidence>
<comment type="cofactor">
    <cofactor evidence="1">
        <name>FMN</name>
        <dbReference type="ChEBI" id="CHEBI:58210"/>
    </cofactor>
</comment>
<dbReference type="InterPro" id="IPR013785">
    <property type="entry name" value="Aldolase_TIM"/>
</dbReference>
<dbReference type="GO" id="GO:0010181">
    <property type="term" value="F:FMN binding"/>
    <property type="evidence" value="ECO:0007669"/>
    <property type="project" value="InterPro"/>
</dbReference>
<organism evidence="7 8">
    <name type="scientific">Trichoderma gamsii</name>
    <dbReference type="NCBI Taxonomy" id="398673"/>
    <lineage>
        <taxon>Eukaryota</taxon>
        <taxon>Fungi</taxon>
        <taxon>Dikarya</taxon>
        <taxon>Ascomycota</taxon>
        <taxon>Pezizomycotina</taxon>
        <taxon>Sordariomycetes</taxon>
        <taxon>Hypocreomycetidae</taxon>
        <taxon>Hypocreales</taxon>
        <taxon>Hypocreaceae</taxon>
        <taxon>Trichoderma</taxon>
    </lineage>
</organism>
<dbReference type="InterPro" id="IPR001155">
    <property type="entry name" value="OxRdtase_FMN_N"/>
</dbReference>
<dbReference type="GO" id="GO:0050661">
    <property type="term" value="F:NADP binding"/>
    <property type="evidence" value="ECO:0007669"/>
    <property type="project" value="InterPro"/>
</dbReference>
<evidence type="ECO:0000256" key="3">
    <source>
        <dbReference type="ARBA" id="ARBA00022643"/>
    </source>
</evidence>
<dbReference type="CDD" id="cd02932">
    <property type="entry name" value="OYE_YqiM_FMN"/>
    <property type="match status" value="1"/>
</dbReference>
<dbReference type="GO" id="GO:0003959">
    <property type="term" value="F:NADPH dehydrogenase activity"/>
    <property type="evidence" value="ECO:0007669"/>
    <property type="project" value="InterPro"/>
</dbReference>
<dbReference type="InterPro" id="IPR044152">
    <property type="entry name" value="YqjM-like"/>
</dbReference>
<evidence type="ECO:0000259" key="6">
    <source>
        <dbReference type="Pfam" id="PF00724"/>
    </source>
</evidence>